<name>A0A9Q9ALA4_9PEZI</name>
<organism evidence="2 3">
    <name type="scientific">Septoria linicola</name>
    <dbReference type="NCBI Taxonomy" id="215465"/>
    <lineage>
        <taxon>Eukaryota</taxon>
        <taxon>Fungi</taxon>
        <taxon>Dikarya</taxon>
        <taxon>Ascomycota</taxon>
        <taxon>Pezizomycotina</taxon>
        <taxon>Dothideomycetes</taxon>
        <taxon>Dothideomycetidae</taxon>
        <taxon>Mycosphaerellales</taxon>
        <taxon>Mycosphaerellaceae</taxon>
        <taxon>Septoria</taxon>
    </lineage>
</organism>
<gene>
    <name evidence="2" type="ORF">Slin15195_G044140</name>
</gene>
<dbReference type="EMBL" id="CP099420">
    <property type="protein sequence ID" value="USW51095.1"/>
    <property type="molecule type" value="Genomic_DNA"/>
</dbReference>
<feature type="region of interest" description="Disordered" evidence="1">
    <location>
        <begin position="1"/>
        <end position="80"/>
    </location>
</feature>
<proteinExistence type="predicted"/>
<reference evidence="2" key="1">
    <citation type="submission" date="2022-06" db="EMBL/GenBank/DDBJ databases">
        <title>Complete genome sequences of two strains of the flax pathogen Septoria linicola.</title>
        <authorList>
            <person name="Lapalu N."/>
            <person name="Simon A."/>
            <person name="Demenou B."/>
            <person name="Paumier D."/>
            <person name="Guillot M.-P."/>
            <person name="Gout L."/>
            <person name="Valade R."/>
        </authorList>
    </citation>
    <scope>NUCLEOTIDE SEQUENCE</scope>
    <source>
        <strain evidence="2">SE15195</strain>
    </source>
</reference>
<dbReference type="AlphaFoldDB" id="A0A9Q9ALA4"/>
<feature type="region of interest" description="Disordered" evidence="1">
    <location>
        <begin position="183"/>
        <end position="208"/>
    </location>
</feature>
<evidence type="ECO:0000313" key="2">
    <source>
        <dbReference type="EMBL" id="USW51095.1"/>
    </source>
</evidence>
<protein>
    <submittedName>
        <fullName evidence="2">Uncharacterized protein</fullName>
    </submittedName>
</protein>
<sequence>MATSDLAQMGASQRLAPPPPPPASARSAPRVPLQRRRQRSPGSDGRAAWNEDSLGRRRPKRRKLDIEPSLPPKQPIKYGRYGQVEPGKLKFEIISCDGGEHRDPRHPQTYLGSDNLLRHDKSVYCSDRPSSSIVLRHADDTPFCLEKLHVCGPESGFTAPVREGLVFVAMTLNDLHKYMDPPQHARMNGVHTPPYRRRRAPYRGNSSSERITLADALRDPEVSAAYDERESSYADRADAAHDLAGESYQNDDYQFDGHDGELHCEVPSSAEVDESYVYLEQSLPVTFSSDDEVGPEEISSQDVIDFRNHRERHMQRRRNYDGWDSDRARWTGLSREDRANASWNLRRLDAMMARTTMAGSPQHDGADENEAGYEQGPRPGFGPAYYQQKPEDERPAGTEYYDDGLNDPNVTRARFHIKDEKYKVAIKFDPPVSGRFILLKLWAHGSNVDVQSVVAKGYGGSRFFPALELR</sequence>
<evidence type="ECO:0000313" key="3">
    <source>
        <dbReference type="Proteomes" id="UP001056384"/>
    </source>
</evidence>
<keyword evidence="3" id="KW-1185">Reference proteome</keyword>
<accession>A0A9Q9ALA4</accession>
<evidence type="ECO:0000256" key="1">
    <source>
        <dbReference type="SAM" id="MobiDB-lite"/>
    </source>
</evidence>
<dbReference type="OrthoDB" id="2351940at2759"/>
<dbReference type="Proteomes" id="UP001056384">
    <property type="component" value="Chromosome 3"/>
</dbReference>
<feature type="region of interest" description="Disordered" evidence="1">
    <location>
        <begin position="357"/>
        <end position="405"/>
    </location>
</feature>